<accession>A0A9X2HU17</accession>
<dbReference type="PANTHER" id="PTHR43639:SF1">
    <property type="entry name" value="SHORT-CHAIN DEHYDROGENASE_REDUCTASE FAMILY PROTEIN"/>
    <property type="match status" value="1"/>
</dbReference>
<dbReference type="PRINTS" id="PR00081">
    <property type="entry name" value="GDHRDH"/>
</dbReference>
<organism evidence="3 4">
    <name type="scientific">Sphingomonas liriopis</name>
    <dbReference type="NCBI Taxonomy" id="2949094"/>
    <lineage>
        <taxon>Bacteria</taxon>
        <taxon>Pseudomonadati</taxon>
        <taxon>Pseudomonadota</taxon>
        <taxon>Alphaproteobacteria</taxon>
        <taxon>Sphingomonadales</taxon>
        <taxon>Sphingomonadaceae</taxon>
        <taxon>Sphingomonas</taxon>
    </lineage>
</organism>
<dbReference type="EMBL" id="JAMLDY010000001">
    <property type="protein sequence ID" value="MCP3733488.1"/>
    <property type="molecule type" value="Genomic_DNA"/>
</dbReference>
<comment type="similarity">
    <text evidence="1">Belongs to the short-chain dehydrogenases/reductases (SDR) family.</text>
</comment>
<dbReference type="InterPro" id="IPR036291">
    <property type="entry name" value="NAD(P)-bd_dom_sf"/>
</dbReference>
<evidence type="ECO:0000256" key="2">
    <source>
        <dbReference type="ARBA" id="ARBA00023002"/>
    </source>
</evidence>
<evidence type="ECO:0000313" key="4">
    <source>
        <dbReference type="Proteomes" id="UP001139486"/>
    </source>
</evidence>
<dbReference type="GO" id="GO:0016491">
    <property type="term" value="F:oxidoreductase activity"/>
    <property type="evidence" value="ECO:0007669"/>
    <property type="project" value="UniProtKB-KW"/>
</dbReference>
<reference evidence="3" key="1">
    <citation type="submission" date="2022-05" db="EMBL/GenBank/DDBJ databases">
        <title>Sphingomonas sp. strain RP10 Genome sequencing and assembly.</title>
        <authorList>
            <person name="Kim I."/>
        </authorList>
    </citation>
    <scope>NUCLEOTIDE SEQUENCE</scope>
    <source>
        <strain evidence="3">RP10</strain>
    </source>
</reference>
<dbReference type="RefSeq" id="WP_254287479.1">
    <property type="nucleotide sequence ID" value="NZ_JAMLDY010000001.1"/>
</dbReference>
<sequence length="271" mass="28279">MGRLEGKVAIVTGAGRMGNIGVAICEAFLREGAKGVVATDLRDDDVAAIRARLSGVAAADAFHFVPHDVTDEGDWARVVHATVSRFGALDVLVNNAGISVHGGVVDTSLADLRRAMAVNHDALFLGMKACLPALLDSATRFAGGGAIVNNLSMASYMPNANNLGYHVSKAAGRMLTLCAASEFGPQRVRVNSVHPGLTMTPLIHEAFDDYTRAGMWDSAAAAEAAIAAMAPLGVSGQPEDTAHAFVYLASEESRFVTGASIYHDGGLGRRF</sequence>
<evidence type="ECO:0000256" key="1">
    <source>
        <dbReference type="ARBA" id="ARBA00006484"/>
    </source>
</evidence>
<dbReference type="PRINTS" id="PR00080">
    <property type="entry name" value="SDRFAMILY"/>
</dbReference>
<protein>
    <submittedName>
        <fullName evidence="3">SDR family oxidoreductase</fullName>
    </submittedName>
</protein>
<dbReference type="AlphaFoldDB" id="A0A9X2HU17"/>
<proteinExistence type="inferred from homology"/>
<evidence type="ECO:0000313" key="3">
    <source>
        <dbReference type="EMBL" id="MCP3733488.1"/>
    </source>
</evidence>
<dbReference type="Pfam" id="PF13561">
    <property type="entry name" value="adh_short_C2"/>
    <property type="match status" value="1"/>
</dbReference>
<keyword evidence="2" id="KW-0560">Oxidoreductase</keyword>
<dbReference type="SUPFAM" id="SSF51735">
    <property type="entry name" value="NAD(P)-binding Rossmann-fold domains"/>
    <property type="match status" value="1"/>
</dbReference>
<gene>
    <name evidence="3" type="ORF">M9979_01130</name>
</gene>
<name>A0A9X2HU17_9SPHN</name>
<comment type="caution">
    <text evidence="3">The sequence shown here is derived from an EMBL/GenBank/DDBJ whole genome shotgun (WGS) entry which is preliminary data.</text>
</comment>
<dbReference type="PANTHER" id="PTHR43639">
    <property type="entry name" value="OXIDOREDUCTASE, SHORT-CHAIN DEHYDROGENASE/REDUCTASE FAMILY (AFU_ORTHOLOGUE AFUA_5G02870)"/>
    <property type="match status" value="1"/>
</dbReference>
<dbReference type="Gene3D" id="3.40.50.720">
    <property type="entry name" value="NAD(P)-binding Rossmann-like Domain"/>
    <property type="match status" value="1"/>
</dbReference>
<dbReference type="Proteomes" id="UP001139486">
    <property type="component" value="Unassembled WGS sequence"/>
</dbReference>
<dbReference type="InterPro" id="IPR002347">
    <property type="entry name" value="SDR_fam"/>
</dbReference>
<keyword evidence="4" id="KW-1185">Reference proteome</keyword>
<dbReference type="FunFam" id="3.40.50.720:FF:000084">
    <property type="entry name" value="Short-chain dehydrogenase reductase"/>
    <property type="match status" value="1"/>
</dbReference>